<organism evidence="1 2">
    <name type="scientific">Alkaliphilus flagellatus</name>
    <dbReference type="NCBI Taxonomy" id="2841507"/>
    <lineage>
        <taxon>Bacteria</taxon>
        <taxon>Bacillati</taxon>
        <taxon>Bacillota</taxon>
        <taxon>Clostridia</taxon>
        <taxon>Peptostreptococcales</taxon>
        <taxon>Natronincolaceae</taxon>
        <taxon>Alkaliphilus</taxon>
    </lineage>
</organism>
<name>A0ABS6FYY2_9FIRM</name>
<dbReference type="RefSeq" id="WP_216414767.1">
    <property type="nucleotide sequence ID" value="NZ_JAHLQK010000001.1"/>
</dbReference>
<evidence type="ECO:0000313" key="2">
    <source>
        <dbReference type="Proteomes" id="UP000779508"/>
    </source>
</evidence>
<dbReference type="EMBL" id="JAHLQK010000001">
    <property type="protein sequence ID" value="MBU5675273.1"/>
    <property type="molecule type" value="Genomic_DNA"/>
</dbReference>
<comment type="caution">
    <text evidence="1">The sequence shown here is derived from an EMBL/GenBank/DDBJ whole genome shotgun (WGS) entry which is preliminary data.</text>
</comment>
<evidence type="ECO:0000313" key="1">
    <source>
        <dbReference type="EMBL" id="MBU5675273.1"/>
    </source>
</evidence>
<dbReference type="CDD" id="cd00377">
    <property type="entry name" value="ICL_PEPM"/>
    <property type="match status" value="1"/>
</dbReference>
<dbReference type="Pfam" id="PF13714">
    <property type="entry name" value="PEP_mutase"/>
    <property type="match status" value="1"/>
</dbReference>
<dbReference type="InterPro" id="IPR039556">
    <property type="entry name" value="ICL/PEPM"/>
</dbReference>
<dbReference type="GO" id="GO:0016829">
    <property type="term" value="F:lyase activity"/>
    <property type="evidence" value="ECO:0007669"/>
    <property type="project" value="UniProtKB-KW"/>
</dbReference>
<accession>A0ABS6FYY2</accession>
<protein>
    <submittedName>
        <fullName evidence="1">Isocitrate lyase/phosphoenolpyruvate mutase family protein</fullName>
    </submittedName>
</protein>
<keyword evidence="2" id="KW-1185">Reference proteome</keyword>
<sequence>MITDKQRELAKKFSNMHTDSRMFVLPNVWDAGSAYVFEKQGFRAVATSSAGVAYARGYPDGKDITIDDLALCVEQITRRIYVPLSVDFERGYGDNVAQIKDNARNLLCCGAVGFNIEDGRSDGTLDELSYMLEKIKVIAELKEELGLDFVINARTCTYWLNVADENTKMQIALERGNAFRNAGADCVFIPGAMDEVTVTKLVKGIDAPLNIILNPIFHDFARLEKIGVRRLSVGSGPVRSVYHYLIDIADDLMNGKAELMLNHPFAYGKANEYFTK</sequence>
<dbReference type="Proteomes" id="UP000779508">
    <property type="component" value="Unassembled WGS sequence"/>
</dbReference>
<gene>
    <name evidence="1" type="ORF">KQI88_02440</name>
</gene>
<keyword evidence="1" id="KW-0456">Lyase</keyword>
<proteinExistence type="predicted"/>
<reference evidence="1 2" key="1">
    <citation type="submission" date="2021-06" db="EMBL/GenBank/DDBJ databases">
        <authorList>
            <person name="Sun Q."/>
            <person name="Li D."/>
        </authorList>
    </citation>
    <scope>NUCLEOTIDE SEQUENCE [LARGE SCALE GENOMIC DNA]</scope>
    <source>
        <strain evidence="1 2">MSJ-5</strain>
    </source>
</reference>
<dbReference type="PANTHER" id="PTHR42905">
    <property type="entry name" value="PHOSPHOENOLPYRUVATE CARBOXYLASE"/>
    <property type="match status" value="1"/>
</dbReference>
<dbReference type="PANTHER" id="PTHR42905:SF16">
    <property type="entry name" value="CARBOXYPHOSPHONOENOLPYRUVATE PHOSPHONOMUTASE-LIKE PROTEIN (AFU_ORTHOLOGUE AFUA_5G07230)"/>
    <property type="match status" value="1"/>
</dbReference>